<dbReference type="Proteomes" id="UP000092695">
    <property type="component" value="Chromosome"/>
</dbReference>
<proteinExistence type="predicted"/>
<sequence length="486" mass="55158">MQLYDERDKGYTVFKVHLEKNDFDKQFINDYDVDRWFADSKGNVVLGLEFDKDITTFWCRPEGEGKFQELHSRRSFVDETFVPIEIAGDKAMVISDHELGREAVWRYDIPSGSFEDLLFSADGYDVSDALLSTDRSRVIGVSYYEHFQKDHYFDQQAEATDQLIDNSFPGLETNVVSRSLDGKRLMIAAQRDNSPPKYIWLDLDKKTGGAWFSQYPNLEGKTLPTVQPYEFTASDGTTLQGYLTMPLAPAAEKPPLIVFPHGGPHSRDYQYFSPYVQFFANRGFAVLQVNFRGSEGFGSAFEAAGYRQWGQAMQQDVYEAVDWLTAQDIVDADRKCMVGASYGGYVALVAAYQRPHDYRCIASIAGIADLYDMVNLESLNPGRKPIVAKSIGDVGSREDVEMLREHSVIRHVIKIRAPILLVHGTVDTRVDVAQSRAFYSRASKADLDIRYLELKDGTHFLDEYNNRLAVFEALDEFLAERLQAGR</sequence>
<reference evidence="3 4" key="1">
    <citation type="submission" date="2016-06" db="EMBL/GenBank/DDBJ databases">
        <title>Complete genome sequence of a deep-branching marine Gamma Proteobacterium Woeseia oceani type strain XK5.</title>
        <authorList>
            <person name="Mu D."/>
            <person name="Du Z."/>
        </authorList>
    </citation>
    <scope>NUCLEOTIDE SEQUENCE [LARGE SCALE GENOMIC DNA]</scope>
    <source>
        <strain evidence="3 4">XK5</strain>
    </source>
</reference>
<evidence type="ECO:0000256" key="1">
    <source>
        <dbReference type="ARBA" id="ARBA00022801"/>
    </source>
</evidence>
<evidence type="ECO:0000313" key="3">
    <source>
        <dbReference type="EMBL" id="ANO53297.1"/>
    </source>
</evidence>
<accession>A0A193LLD2</accession>
<evidence type="ECO:0000259" key="2">
    <source>
        <dbReference type="Pfam" id="PF00326"/>
    </source>
</evidence>
<dbReference type="InterPro" id="IPR029058">
    <property type="entry name" value="AB_hydrolase_fold"/>
</dbReference>
<dbReference type="Gene3D" id="3.40.50.1820">
    <property type="entry name" value="alpha/beta hydrolase"/>
    <property type="match status" value="1"/>
</dbReference>
<name>A0A193LLD2_9GAMM</name>
<dbReference type="InterPro" id="IPR001375">
    <property type="entry name" value="Peptidase_S9_cat"/>
</dbReference>
<dbReference type="PROSITE" id="PS00708">
    <property type="entry name" value="PRO_ENDOPEP_SER"/>
    <property type="match status" value="1"/>
</dbReference>
<protein>
    <recommendedName>
        <fullName evidence="2">Peptidase S9 prolyl oligopeptidase catalytic domain-containing protein</fullName>
    </recommendedName>
</protein>
<dbReference type="InterPro" id="IPR002471">
    <property type="entry name" value="Pept_S9_AS"/>
</dbReference>
<feature type="domain" description="Peptidase S9 prolyl oligopeptidase catalytic" evidence="2">
    <location>
        <begin position="272"/>
        <end position="483"/>
    </location>
</feature>
<gene>
    <name evidence="3" type="ORF">BA177_15265</name>
</gene>
<keyword evidence="4" id="KW-1185">Reference proteome</keyword>
<dbReference type="SUPFAM" id="SSF53474">
    <property type="entry name" value="alpha/beta-Hydrolases"/>
    <property type="match status" value="1"/>
</dbReference>
<dbReference type="KEGG" id="woc:BA177_15265"/>
<keyword evidence="1" id="KW-0378">Hydrolase</keyword>
<organism evidence="3 4">
    <name type="scientific">Woeseia oceani</name>
    <dbReference type="NCBI Taxonomy" id="1548547"/>
    <lineage>
        <taxon>Bacteria</taxon>
        <taxon>Pseudomonadati</taxon>
        <taxon>Pseudomonadota</taxon>
        <taxon>Gammaproteobacteria</taxon>
        <taxon>Woeseiales</taxon>
        <taxon>Woeseiaceae</taxon>
        <taxon>Woeseia</taxon>
    </lineage>
</organism>
<evidence type="ECO:0000313" key="4">
    <source>
        <dbReference type="Proteomes" id="UP000092695"/>
    </source>
</evidence>
<dbReference type="Pfam" id="PF00326">
    <property type="entry name" value="Peptidase_S9"/>
    <property type="match status" value="1"/>
</dbReference>
<dbReference type="PANTHER" id="PTHR42776">
    <property type="entry name" value="SERINE PEPTIDASE S9 FAMILY MEMBER"/>
    <property type="match status" value="1"/>
</dbReference>
<dbReference type="PANTHER" id="PTHR42776:SF27">
    <property type="entry name" value="DIPEPTIDYL PEPTIDASE FAMILY MEMBER 6"/>
    <property type="match status" value="1"/>
</dbReference>
<dbReference type="EMBL" id="CP016268">
    <property type="protein sequence ID" value="ANO53297.1"/>
    <property type="molecule type" value="Genomic_DNA"/>
</dbReference>
<dbReference type="AlphaFoldDB" id="A0A193LLD2"/>
<dbReference type="GO" id="GO:0004252">
    <property type="term" value="F:serine-type endopeptidase activity"/>
    <property type="evidence" value="ECO:0007669"/>
    <property type="project" value="InterPro"/>
</dbReference>
<dbReference type="GO" id="GO:0006508">
    <property type="term" value="P:proteolysis"/>
    <property type="evidence" value="ECO:0007669"/>
    <property type="project" value="InterPro"/>
</dbReference>